<dbReference type="eggNOG" id="COG1434">
    <property type="taxonomic scope" value="Bacteria"/>
</dbReference>
<dbReference type="Pfam" id="PF02698">
    <property type="entry name" value="DUF218"/>
    <property type="match status" value="1"/>
</dbReference>
<dbReference type="GO" id="GO:0000270">
    <property type="term" value="P:peptidoglycan metabolic process"/>
    <property type="evidence" value="ECO:0007669"/>
    <property type="project" value="TreeGrafter"/>
</dbReference>
<evidence type="ECO:0000259" key="1">
    <source>
        <dbReference type="Pfam" id="PF02698"/>
    </source>
</evidence>
<reference evidence="2" key="1">
    <citation type="submission" date="2006-12" db="EMBL/GenBank/DDBJ databases">
        <title>Complete sequence of Mycobacterium vanbaalenii PYR-1.</title>
        <authorList>
            <consortium name="US DOE Joint Genome Institute"/>
            <person name="Copeland A."/>
            <person name="Lucas S."/>
            <person name="Lapidus A."/>
            <person name="Barry K."/>
            <person name="Detter J.C."/>
            <person name="Glavina del Rio T."/>
            <person name="Hammon N."/>
            <person name="Israni S."/>
            <person name="Dalin E."/>
            <person name="Tice H."/>
            <person name="Pitluck S."/>
            <person name="Singan V."/>
            <person name="Schmutz J."/>
            <person name="Larimer F."/>
            <person name="Land M."/>
            <person name="Hauser L."/>
            <person name="Kyrpides N."/>
            <person name="Anderson I.J."/>
            <person name="Miller C."/>
            <person name="Richardson P."/>
        </authorList>
    </citation>
    <scope>NUCLEOTIDE SEQUENCE [LARGE SCALE GENOMIC DNA]</scope>
    <source>
        <strain evidence="2">PYR-1</strain>
    </source>
</reference>
<dbReference type="CDD" id="cd06259">
    <property type="entry name" value="YdcF-like"/>
    <property type="match status" value="1"/>
</dbReference>
<dbReference type="HOGENOM" id="CLU_103731_0_0_11"/>
<evidence type="ECO:0000313" key="2">
    <source>
        <dbReference type="EMBL" id="ABM13770.1"/>
    </source>
</evidence>
<protein>
    <recommendedName>
        <fullName evidence="1">DUF218 domain-containing protein</fullName>
    </recommendedName>
</protein>
<organism evidence="2 3">
    <name type="scientific">Mycolicibacterium vanbaalenii (strain DSM 7251 / JCM 13017 / BCRC 16820 / KCTC 9966 / NRRL B-24157 / PYR-1)</name>
    <name type="common">Mycobacterium vanbaalenii</name>
    <dbReference type="NCBI Taxonomy" id="350058"/>
    <lineage>
        <taxon>Bacteria</taxon>
        <taxon>Bacillati</taxon>
        <taxon>Actinomycetota</taxon>
        <taxon>Actinomycetes</taxon>
        <taxon>Mycobacteriales</taxon>
        <taxon>Mycobacteriaceae</taxon>
        <taxon>Mycolicibacterium</taxon>
    </lineage>
</organism>
<dbReference type="EMBL" id="CP000511">
    <property type="protein sequence ID" value="ABM13770.1"/>
    <property type="molecule type" value="Genomic_DNA"/>
</dbReference>
<dbReference type="InterPro" id="IPR051599">
    <property type="entry name" value="Cell_Envelope_Assoc"/>
</dbReference>
<keyword evidence="3" id="KW-1185">Reference proteome</keyword>
<dbReference type="InterPro" id="IPR003848">
    <property type="entry name" value="DUF218"/>
</dbReference>
<dbReference type="KEGG" id="mva:Mvan_2964"/>
<dbReference type="InterPro" id="IPR014729">
    <property type="entry name" value="Rossmann-like_a/b/a_fold"/>
</dbReference>
<dbReference type="AlphaFoldDB" id="A1T9C0"/>
<dbReference type="PANTHER" id="PTHR30336">
    <property type="entry name" value="INNER MEMBRANE PROTEIN, PROBABLE PERMEASE"/>
    <property type="match status" value="1"/>
</dbReference>
<sequence>MRTPGPDDHASFAVRDRTVMTSGVAAMNPMMTHGSAVMRRGLAARFSALLVALALAVTPLAVGPAAGTATAAPPLVVKDFSKPAIVILGYGLKPDGTMRLILHTRVLAGMAVGHMFPQSPIIVTGGNPRNGKTEARQMRNMLRLYGIPDERIIVEDRANSTVQNAAFSVPLAKQAGTTGIILVTSSSHQDRADGNFADAGGNVLATVSFPDGNPSINVAQFVRDVISPFIAIS</sequence>
<dbReference type="Proteomes" id="UP000009159">
    <property type="component" value="Chromosome"/>
</dbReference>
<evidence type="ECO:0000313" key="3">
    <source>
        <dbReference type="Proteomes" id="UP000009159"/>
    </source>
</evidence>
<name>A1T9C0_MYCVP</name>
<proteinExistence type="predicted"/>
<feature type="domain" description="DUF218" evidence="1">
    <location>
        <begin position="84"/>
        <end position="206"/>
    </location>
</feature>
<dbReference type="GO" id="GO:0005886">
    <property type="term" value="C:plasma membrane"/>
    <property type="evidence" value="ECO:0007669"/>
    <property type="project" value="TreeGrafter"/>
</dbReference>
<gene>
    <name evidence="2" type="ordered locus">Mvan_2964</name>
</gene>
<dbReference type="PANTHER" id="PTHR30336:SF4">
    <property type="entry name" value="ENVELOPE BIOGENESIS FACTOR ELYC"/>
    <property type="match status" value="1"/>
</dbReference>
<accession>A1T9C0</accession>
<dbReference type="Gene3D" id="3.40.50.620">
    <property type="entry name" value="HUPs"/>
    <property type="match status" value="1"/>
</dbReference>
<dbReference type="GO" id="GO:0043164">
    <property type="term" value="P:Gram-negative-bacterium-type cell wall biogenesis"/>
    <property type="evidence" value="ECO:0007669"/>
    <property type="project" value="TreeGrafter"/>
</dbReference>
<dbReference type="STRING" id="350058.Mvan_2964"/>